<evidence type="ECO:0000256" key="1">
    <source>
        <dbReference type="SAM" id="MobiDB-lite"/>
    </source>
</evidence>
<accession>A0A0A9XE31</accession>
<gene>
    <name evidence="2" type="primary">Ttn_32</name>
    <name evidence="2" type="ORF">CM83_8114</name>
</gene>
<feature type="compositionally biased region" description="Pro residues" evidence="1">
    <location>
        <begin position="77"/>
        <end position="86"/>
    </location>
</feature>
<feature type="region of interest" description="Disordered" evidence="1">
    <location>
        <begin position="19"/>
        <end position="178"/>
    </location>
</feature>
<sequence>CMPRPSDCTSPLAVQQICPPTSPPISAQRGGFSVPEFAPPRSPPIRAQQGGFNVPEFAPPRSPPISAQQQKFSIPEFPEPPAPRAPSPCRERSPPIRAQQQAFNIPEFPEETPVQMRQSTSPPIRSQQQAFNVPEFPTSPPIRAQQQTFNVPEFPPSPTSSMPIQQSPGPCRSPSPPDDSLMGYFTRQMPRVMEQFRKPIHERILSHAHRRRLAFGDGGGIRSSPGRDFETMAIPFTPPQRPPNYQVSLDDELTCMPRPTDYTTPPPEYSCMPRPSGYTSPGESMMDWWMATMPSLADPFASPPPRRAFSPPRMRAPSPYH</sequence>
<dbReference type="AlphaFoldDB" id="A0A0A9XE31"/>
<protein>
    <submittedName>
        <fullName evidence="2">Titin</fullName>
    </submittedName>
</protein>
<proteinExistence type="predicted"/>
<reference evidence="2" key="2">
    <citation type="submission" date="2014-07" db="EMBL/GenBank/DDBJ databases">
        <authorList>
            <person name="Hull J."/>
        </authorList>
    </citation>
    <scope>NUCLEOTIDE SEQUENCE</scope>
</reference>
<feature type="non-terminal residue" evidence="2">
    <location>
        <position position="321"/>
    </location>
</feature>
<reference evidence="2" key="1">
    <citation type="journal article" date="2014" name="PLoS ONE">
        <title>Transcriptome-Based Identification of ABC Transporters in the Western Tarnished Plant Bug Lygus hesperus.</title>
        <authorList>
            <person name="Hull J.J."/>
            <person name="Chaney K."/>
            <person name="Geib S.M."/>
            <person name="Fabrick J.A."/>
            <person name="Brent C.S."/>
            <person name="Walsh D."/>
            <person name="Lavine L.C."/>
        </authorList>
    </citation>
    <scope>NUCLEOTIDE SEQUENCE</scope>
</reference>
<feature type="non-terminal residue" evidence="2">
    <location>
        <position position="1"/>
    </location>
</feature>
<name>A0A0A9XE31_LYGHE</name>
<evidence type="ECO:0000313" key="2">
    <source>
        <dbReference type="EMBL" id="JAG18244.1"/>
    </source>
</evidence>
<feature type="region of interest" description="Disordered" evidence="1">
    <location>
        <begin position="300"/>
        <end position="321"/>
    </location>
</feature>
<feature type="compositionally biased region" description="Polar residues" evidence="1">
    <location>
        <begin position="159"/>
        <end position="168"/>
    </location>
</feature>
<feature type="compositionally biased region" description="Polar residues" evidence="1">
    <location>
        <begin position="115"/>
        <end position="131"/>
    </location>
</feature>
<organism evidence="2">
    <name type="scientific">Lygus hesperus</name>
    <name type="common">Western plant bug</name>
    <dbReference type="NCBI Taxonomy" id="30085"/>
    <lineage>
        <taxon>Eukaryota</taxon>
        <taxon>Metazoa</taxon>
        <taxon>Ecdysozoa</taxon>
        <taxon>Arthropoda</taxon>
        <taxon>Hexapoda</taxon>
        <taxon>Insecta</taxon>
        <taxon>Pterygota</taxon>
        <taxon>Neoptera</taxon>
        <taxon>Paraneoptera</taxon>
        <taxon>Hemiptera</taxon>
        <taxon>Heteroptera</taxon>
        <taxon>Panheteroptera</taxon>
        <taxon>Cimicomorpha</taxon>
        <taxon>Miridae</taxon>
        <taxon>Mirini</taxon>
        <taxon>Lygus</taxon>
    </lineage>
</organism>
<dbReference type="EMBL" id="GBHO01025360">
    <property type="protein sequence ID" value="JAG18244.1"/>
    <property type="molecule type" value="Transcribed_RNA"/>
</dbReference>
<feature type="compositionally biased region" description="Low complexity" evidence="1">
    <location>
        <begin position="307"/>
        <end position="321"/>
    </location>
</feature>